<keyword evidence="2" id="KW-1185">Reference proteome</keyword>
<dbReference type="AlphaFoldDB" id="A0A5C6ZTR3"/>
<evidence type="ECO:0000313" key="2">
    <source>
        <dbReference type="Proteomes" id="UP000321367"/>
    </source>
</evidence>
<dbReference type="Proteomes" id="UP000321367">
    <property type="component" value="Unassembled WGS sequence"/>
</dbReference>
<protein>
    <submittedName>
        <fullName evidence="1">HPF/RaiA family ribosome-associated protein</fullName>
    </submittedName>
</protein>
<dbReference type="SUPFAM" id="SSF69754">
    <property type="entry name" value="Ribosome binding protein Y (YfiA homologue)"/>
    <property type="match status" value="1"/>
</dbReference>
<dbReference type="Pfam" id="PF02482">
    <property type="entry name" value="Ribosomal_S30AE"/>
    <property type="match status" value="1"/>
</dbReference>
<evidence type="ECO:0000313" key="1">
    <source>
        <dbReference type="EMBL" id="TXD94125.1"/>
    </source>
</evidence>
<sequence length="99" mass="11488">MEAIFQFVQLTKSERLEELTQKKLDKLENKYDWIIRADVFFKKQDGMEPKGFICNIKISVPGPLVYAESNETSFEAAMAETVSDLDRQLSKRKAQMNTH</sequence>
<name>A0A5C6ZTR3_9FLAO</name>
<dbReference type="InterPro" id="IPR003489">
    <property type="entry name" value="RHF/RaiA"/>
</dbReference>
<organism evidence="1 2">
    <name type="scientific">Gillisia hiemivivida</name>
    <dbReference type="NCBI Taxonomy" id="291190"/>
    <lineage>
        <taxon>Bacteria</taxon>
        <taxon>Pseudomonadati</taxon>
        <taxon>Bacteroidota</taxon>
        <taxon>Flavobacteriia</taxon>
        <taxon>Flavobacteriales</taxon>
        <taxon>Flavobacteriaceae</taxon>
        <taxon>Gillisia</taxon>
    </lineage>
</organism>
<dbReference type="Gene3D" id="3.30.160.100">
    <property type="entry name" value="Ribosome hibernation promotion factor-like"/>
    <property type="match status" value="1"/>
</dbReference>
<reference evidence="1 2" key="1">
    <citation type="submission" date="2019-08" db="EMBL/GenBank/DDBJ databases">
        <title>Genome sequence of Gillisia hiemivivida IC154 (type strain).</title>
        <authorList>
            <person name="Bowman J.P."/>
        </authorList>
    </citation>
    <scope>NUCLEOTIDE SEQUENCE [LARGE SCALE GENOMIC DNA]</scope>
    <source>
        <strain evidence="1 2">IC154</strain>
    </source>
</reference>
<dbReference type="EMBL" id="VORY01000006">
    <property type="protein sequence ID" value="TXD94125.1"/>
    <property type="molecule type" value="Genomic_DNA"/>
</dbReference>
<dbReference type="InterPro" id="IPR036567">
    <property type="entry name" value="RHF-like"/>
</dbReference>
<gene>
    <name evidence="1" type="ORF">ES724_07620</name>
</gene>
<comment type="caution">
    <text evidence="1">The sequence shown here is derived from an EMBL/GenBank/DDBJ whole genome shotgun (WGS) entry which is preliminary data.</text>
</comment>
<proteinExistence type="predicted"/>
<dbReference type="OrthoDB" id="9808702at2"/>
<accession>A0A5C6ZTR3</accession>
<dbReference type="RefSeq" id="WP_146931733.1">
    <property type="nucleotide sequence ID" value="NZ_CBCSHZ010000005.1"/>
</dbReference>